<protein>
    <submittedName>
        <fullName evidence="1">Uncharacterized protein</fullName>
    </submittedName>
</protein>
<organism evidence="1">
    <name type="scientific">Arabidopsis thaliana</name>
    <name type="common">Mouse-ear cress</name>
    <dbReference type="NCBI Taxonomy" id="3702"/>
    <lineage>
        <taxon>Eukaryota</taxon>
        <taxon>Viridiplantae</taxon>
        <taxon>Streptophyta</taxon>
        <taxon>Embryophyta</taxon>
        <taxon>Tracheophyta</taxon>
        <taxon>Spermatophyta</taxon>
        <taxon>Magnoliopsida</taxon>
        <taxon>eudicotyledons</taxon>
        <taxon>Gunneridae</taxon>
        <taxon>Pentapetalae</taxon>
        <taxon>rosids</taxon>
        <taxon>malvids</taxon>
        <taxon>Brassicales</taxon>
        <taxon>Brassicaceae</taxon>
        <taxon>Camelineae</taxon>
        <taxon>Arabidopsis</taxon>
    </lineage>
</organism>
<sequence>MRFVSPSPSMPIIIQQSEQLNYLIKNDVVYGIMRGERPCDASVRGAALKRSVSRRRLTFAFGC</sequence>
<dbReference type="EMBL" id="AK117366">
    <property type="protein sequence ID" value="BAC42036.1"/>
    <property type="molecule type" value="mRNA"/>
</dbReference>
<dbReference type="AlphaFoldDB" id="Q8GYV6"/>
<accession>Q8GYV6</accession>
<name>Q8GYV6_ARATH</name>
<reference evidence="1" key="1">
    <citation type="submission" date="2002-11" db="EMBL/GenBank/DDBJ databases">
        <title>Arabidopsis thaliana full-length cDNA.</title>
        <authorList>
            <person name="Seki M."/>
            <person name="Iida K."/>
            <person name="Satou M."/>
            <person name="Sakurai T."/>
            <person name="Akiyama K."/>
            <person name="Ishida J."/>
            <person name="Nakajima M."/>
            <person name="Enju A."/>
            <person name="Kamiya A."/>
            <person name="Narusaka M."/>
            <person name="Carninci P."/>
            <person name="Kawai J."/>
            <person name="Hayashizaki Y."/>
            <person name="Shinozaki K."/>
        </authorList>
    </citation>
    <scope>NUCLEOTIDE SEQUENCE</scope>
</reference>
<evidence type="ECO:0000313" key="1">
    <source>
        <dbReference type="EMBL" id="BAC42036.1"/>
    </source>
</evidence>
<proteinExistence type="evidence at transcript level"/>